<dbReference type="Proteomes" id="UP000886814">
    <property type="component" value="Unassembled WGS sequence"/>
</dbReference>
<feature type="transmembrane region" description="Helical" evidence="1">
    <location>
        <begin position="54"/>
        <end position="71"/>
    </location>
</feature>
<evidence type="ECO:0000313" key="3">
    <source>
        <dbReference type="Proteomes" id="UP000886814"/>
    </source>
</evidence>
<evidence type="ECO:0000256" key="1">
    <source>
        <dbReference type="SAM" id="Phobius"/>
    </source>
</evidence>
<comment type="caution">
    <text evidence="2">The sequence shown here is derived from an EMBL/GenBank/DDBJ whole genome shotgun (WGS) entry which is preliminary data.</text>
</comment>
<protein>
    <submittedName>
        <fullName evidence="2">Uncharacterized protein</fullName>
    </submittedName>
</protein>
<dbReference type="AlphaFoldDB" id="A0A9D1PCV3"/>
<feature type="transmembrane region" description="Helical" evidence="1">
    <location>
        <begin position="30"/>
        <end position="47"/>
    </location>
</feature>
<reference evidence="2" key="2">
    <citation type="submission" date="2021-04" db="EMBL/GenBank/DDBJ databases">
        <authorList>
            <person name="Gilroy R."/>
        </authorList>
    </citation>
    <scope>NUCLEOTIDE SEQUENCE</scope>
    <source>
        <strain evidence="2">CHK195-9823</strain>
    </source>
</reference>
<dbReference type="EMBL" id="DXIQ01000049">
    <property type="protein sequence ID" value="HIV38899.1"/>
    <property type="molecule type" value="Genomic_DNA"/>
</dbReference>
<keyword evidence="1" id="KW-1133">Transmembrane helix</keyword>
<organism evidence="2 3">
    <name type="scientific">Candidatus Blautia stercorigallinarum</name>
    <dbReference type="NCBI Taxonomy" id="2838501"/>
    <lineage>
        <taxon>Bacteria</taxon>
        <taxon>Bacillati</taxon>
        <taxon>Bacillota</taxon>
        <taxon>Clostridia</taxon>
        <taxon>Lachnospirales</taxon>
        <taxon>Lachnospiraceae</taxon>
        <taxon>Blautia</taxon>
    </lineage>
</organism>
<proteinExistence type="predicted"/>
<name>A0A9D1PCV3_9FIRM</name>
<feature type="transmembrane region" description="Helical" evidence="1">
    <location>
        <begin position="7"/>
        <end position="24"/>
    </location>
</feature>
<keyword evidence="1" id="KW-0812">Transmembrane</keyword>
<feature type="transmembrane region" description="Helical" evidence="1">
    <location>
        <begin position="134"/>
        <end position="156"/>
    </location>
</feature>
<accession>A0A9D1PCV3</accession>
<evidence type="ECO:0000313" key="2">
    <source>
        <dbReference type="EMBL" id="HIV38899.1"/>
    </source>
</evidence>
<feature type="transmembrane region" description="Helical" evidence="1">
    <location>
        <begin position="77"/>
        <end position="96"/>
    </location>
</feature>
<keyword evidence="1" id="KW-0472">Membrane</keyword>
<reference evidence="2" key="1">
    <citation type="journal article" date="2021" name="PeerJ">
        <title>Extensive microbial diversity within the chicken gut microbiome revealed by metagenomics and culture.</title>
        <authorList>
            <person name="Gilroy R."/>
            <person name="Ravi A."/>
            <person name="Getino M."/>
            <person name="Pursley I."/>
            <person name="Horton D.L."/>
            <person name="Alikhan N.F."/>
            <person name="Baker D."/>
            <person name="Gharbi K."/>
            <person name="Hall N."/>
            <person name="Watson M."/>
            <person name="Adriaenssens E.M."/>
            <person name="Foster-Nyarko E."/>
            <person name="Jarju S."/>
            <person name="Secka A."/>
            <person name="Antonio M."/>
            <person name="Oren A."/>
            <person name="Chaudhuri R.R."/>
            <person name="La Ragione R."/>
            <person name="Hildebrand F."/>
            <person name="Pallen M.J."/>
        </authorList>
    </citation>
    <scope>NUCLEOTIDE SEQUENCE</scope>
    <source>
        <strain evidence="2">CHK195-9823</strain>
    </source>
</reference>
<gene>
    <name evidence="2" type="ORF">H9747_07860</name>
</gene>
<sequence>MHVNTRKMAVSGLLMAFAVVLIILSGILDFNTLFFLAAAAFLIGVIVREFDLRYGLAFFLGCLILGGLLAPQKLYCITYAMMGIYVLGVEFLWHFLGDHPGWKNRRLLLILGKLIIFNLMYLPALFLFPKLLFAGEISGILLLVFVVGGQVALFLFDQAYDYFLIRLWEQVREKLFGRR</sequence>
<feature type="transmembrane region" description="Helical" evidence="1">
    <location>
        <begin position="108"/>
        <end position="128"/>
    </location>
</feature>